<dbReference type="FunFam" id="3.40.190.80:FF:000007">
    <property type="entry name" value="Blast:Putative inositol monophosphatase 3"/>
    <property type="match status" value="1"/>
</dbReference>
<feature type="binding site" evidence="15">
    <location>
        <position position="303"/>
    </location>
    <ligand>
        <name>Mg(2+)</name>
        <dbReference type="ChEBI" id="CHEBI:18420"/>
        <label>1</label>
        <note>catalytic</note>
    </ligand>
</feature>
<feature type="binding site" evidence="15">
    <location>
        <position position="180"/>
    </location>
    <ligand>
        <name>Mg(2+)</name>
        <dbReference type="ChEBI" id="CHEBI:18420"/>
        <label>1</label>
        <note>catalytic</note>
    </ligand>
</feature>
<dbReference type="EMBL" id="JARKIK010000056">
    <property type="protein sequence ID" value="KAK8732592.1"/>
    <property type="molecule type" value="Genomic_DNA"/>
</dbReference>
<dbReference type="GO" id="GO:0016020">
    <property type="term" value="C:membrane"/>
    <property type="evidence" value="ECO:0007669"/>
    <property type="project" value="UniProtKB-SubCell"/>
</dbReference>
<evidence type="ECO:0000256" key="7">
    <source>
        <dbReference type="ARBA" id="ARBA00022692"/>
    </source>
</evidence>
<keyword evidence="12 16" id="KW-0472">Membrane</keyword>
<feature type="transmembrane region" description="Helical" evidence="16">
    <location>
        <begin position="30"/>
        <end position="51"/>
    </location>
</feature>
<proteinExistence type="inferred from homology"/>
<evidence type="ECO:0000256" key="10">
    <source>
        <dbReference type="ARBA" id="ARBA00022842"/>
    </source>
</evidence>
<comment type="caution">
    <text evidence="17">The sequence shown here is derived from an EMBL/GenBank/DDBJ whole genome shotgun (WGS) entry which is preliminary data.</text>
</comment>
<dbReference type="Pfam" id="PF00459">
    <property type="entry name" value="Inositol_P"/>
    <property type="match status" value="1"/>
</dbReference>
<evidence type="ECO:0000256" key="11">
    <source>
        <dbReference type="ARBA" id="ARBA00022989"/>
    </source>
</evidence>
<dbReference type="CDD" id="cd01640">
    <property type="entry name" value="IPPase"/>
    <property type="match status" value="1"/>
</dbReference>
<dbReference type="FunFam" id="3.30.540.10:FF:000012">
    <property type="entry name" value="Blast:Putative inositol monophosphatase 3"/>
    <property type="match status" value="1"/>
</dbReference>
<feature type="binding site" evidence="15">
    <location>
        <position position="178"/>
    </location>
    <ligand>
        <name>Mg(2+)</name>
        <dbReference type="ChEBI" id="CHEBI:18420"/>
        <label>1</label>
        <note>catalytic</note>
    </ligand>
</feature>
<evidence type="ECO:0000313" key="17">
    <source>
        <dbReference type="EMBL" id="KAK8732592.1"/>
    </source>
</evidence>
<dbReference type="Gene3D" id="3.30.540.10">
    <property type="entry name" value="Fructose-1,6-Bisphosphatase, subunit A, domain 1"/>
    <property type="match status" value="1"/>
</dbReference>
<comment type="subcellular location">
    <subcellularLocation>
        <location evidence="3">Membrane</location>
        <topology evidence="3">Single-pass membrane protein</topology>
    </subcellularLocation>
</comment>
<keyword evidence="18" id="KW-1185">Reference proteome</keyword>
<comment type="pathway">
    <text evidence="4">Polyol metabolism; myo-inositol biosynthesis; myo-inositol from D-glucose 6-phosphate: step 2/2.</text>
</comment>
<name>A0AAW0WLT8_CHEQU</name>
<organism evidence="17 18">
    <name type="scientific">Cherax quadricarinatus</name>
    <name type="common">Australian red claw crayfish</name>
    <dbReference type="NCBI Taxonomy" id="27406"/>
    <lineage>
        <taxon>Eukaryota</taxon>
        <taxon>Metazoa</taxon>
        <taxon>Ecdysozoa</taxon>
        <taxon>Arthropoda</taxon>
        <taxon>Crustacea</taxon>
        <taxon>Multicrustacea</taxon>
        <taxon>Malacostraca</taxon>
        <taxon>Eumalacostraca</taxon>
        <taxon>Eucarida</taxon>
        <taxon>Decapoda</taxon>
        <taxon>Pleocyemata</taxon>
        <taxon>Astacidea</taxon>
        <taxon>Parastacoidea</taxon>
        <taxon>Parastacidae</taxon>
        <taxon>Cherax</taxon>
    </lineage>
</organism>
<dbReference type="InterPro" id="IPR000760">
    <property type="entry name" value="Inositol_monophosphatase-like"/>
</dbReference>
<keyword evidence="8 15" id="KW-0479">Metal-binding</keyword>
<evidence type="ECO:0000256" key="3">
    <source>
        <dbReference type="ARBA" id="ARBA00004167"/>
    </source>
</evidence>
<protein>
    <recommendedName>
        <fullName evidence="14">Putative inositol monophosphatase 3</fullName>
        <ecNumber evidence="6">3.1.3.25</ecNumber>
    </recommendedName>
    <alternativeName>
        <fullName evidence="13">Myo-inositol monophosphatase A3</fullName>
    </alternativeName>
</protein>
<dbReference type="InterPro" id="IPR050725">
    <property type="entry name" value="CysQ/Inositol_MonoPase"/>
</dbReference>
<evidence type="ECO:0000256" key="4">
    <source>
        <dbReference type="ARBA" id="ARBA00005152"/>
    </source>
</evidence>
<dbReference type="AlphaFoldDB" id="A0AAW0WLT8"/>
<dbReference type="GO" id="GO:0052834">
    <property type="term" value="F:inositol monophosphate phosphatase activity"/>
    <property type="evidence" value="ECO:0007669"/>
    <property type="project" value="UniProtKB-EC"/>
</dbReference>
<keyword evidence="10 15" id="KW-0460">Magnesium</keyword>
<evidence type="ECO:0000256" key="2">
    <source>
        <dbReference type="ARBA" id="ARBA00001946"/>
    </source>
</evidence>
<reference evidence="17 18" key="1">
    <citation type="journal article" date="2024" name="BMC Genomics">
        <title>Genome assembly of redclaw crayfish (Cherax quadricarinatus) provides insights into its immune adaptation and hypoxia tolerance.</title>
        <authorList>
            <person name="Liu Z."/>
            <person name="Zheng J."/>
            <person name="Li H."/>
            <person name="Fang K."/>
            <person name="Wang S."/>
            <person name="He J."/>
            <person name="Zhou D."/>
            <person name="Weng S."/>
            <person name="Chi M."/>
            <person name="Gu Z."/>
            <person name="He J."/>
            <person name="Li F."/>
            <person name="Wang M."/>
        </authorList>
    </citation>
    <scope>NUCLEOTIDE SEQUENCE [LARGE SCALE GENOMIC DNA]</scope>
    <source>
        <strain evidence="17">ZL_2023a</strain>
    </source>
</reference>
<comment type="cofactor">
    <cofactor evidence="2 15">
        <name>Mg(2+)</name>
        <dbReference type="ChEBI" id="CHEBI:18420"/>
    </cofactor>
</comment>
<keyword evidence="7 16" id="KW-0812">Transmembrane</keyword>
<keyword evidence="11 16" id="KW-1133">Transmembrane helix</keyword>
<evidence type="ECO:0000256" key="9">
    <source>
        <dbReference type="ARBA" id="ARBA00022801"/>
    </source>
</evidence>
<feature type="binding site" evidence="15">
    <location>
        <position position="136"/>
    </location>
    <ligand>
        <name>Mg(2+)</name>
        <dbReference type="ChEBI" id="CHEBI:18420"/>
        <label>1</label>
        <note>catalytic</note>
    </ligand>
</feature>
<evidence type="ECO:0000313" key="18">
    <source>
        <dbReference type="Proteomes" id="UP001445076"/>
    </source>
</evidence>
<dbReference type="EC" id="3.1.3.25" evidence="6"/>
<dbReference type="SUPFAM" id="SSF56655">
    <property type="entry name" value="Carbohydrate phosphatase"/>
    <property type="match status" value="1"/>
</dbReference>
<dbReference type="GO" id="GO:0005794">
    <property type="term" value="C:Golgi apparatus"/>
    <property type="evidence" value="ECO:0007669"/>
    <property type="project" value="UniProtKB-ARBA"/>
</dbReference>
<dbReference type="PANTHER" id="PTHR43028">
    <property type="entry name" value="3'(2'),5'-BISPHOSPHATE NUCLEOTIDASE 1"/>
    <property type="match status" value="1"/>
</dbReference>
<feature type="binding site" evidence="15">
    <location>
        <position position="181"/>
    </location>
    <ligand>
        <name>Mg(2+)</name>
        <dbReference type="ChEBI" id="CHEBI:18420"/>
        <label>1</label>
        <note>catalytic</note>
    </ligand>
</feature>
<dbReference type="GO" id="GO:0008254">
    <property type="term" value="F:3'-nucleotidase activity"/>
    <property type="evidence" value="ECO:0007669"/>
    <property type="project" value="TreeGrafter"/>
</dbReference>
<evidence type="ECO:0000256" key="6">
    <source>
        <dbReference type="ARBA" id="ARBA00013106"/>
    </source>
</evidence>
<evidence type="ECO:0000256" key="5">
    <source>
        <dbReference type="ARBA" id="ARBA00009759"/>
    </source>
</evidence>
<evidence type="ECO:0000256" key="16">
    <source>
        <dbReference type="SAM" id="Phobius"/>
    </source>
</evidence>
<evidence type="ECO:0000256" key="14">
    <source>
        <dbReference type="ARBA" id="ARBA00074068"/>
    </source>
</evidence>
<dbReference type="Gene3D" id="3.40.190.80">
    <property type="match status" value="1"/>
</dbReference>
<gene>
    <name evidence="17" type="ORF">OTU49_006835</name>
</gene>
<keyword evidence="9" id="KW-0378">Hydrolase</keyword>
<evidence type="ECO:0000256" key="13">
    <source>
        <dbReference type="ARBA" id="ARBA00042119"/>
    </source>
</evidence>
<evidence type="ECO:0000256" key="8">
    <source>
        <dbReference type="ARBA" id="ARBA00022723"/>
    </source>
</evidence>
<accession>A0AAW0WLT8</accession>
<dbReference type="Proteomes" id="UP001445076">
    <property type="component" value="Unassembled WGS sequence"/>
</dbReference>
<dbReference type="GO" id="GO:0046872">
    <property type="term" value="F:metal ion binding"/>
    <property type="evidence" value="ECO:0007669"/>
    <property type="project" value="UniProtKB-KW"/>
</dbReference>
<evidence type="ECO:0000256" key="12">
    <source>
        <dbReference type="ARBA" id="ARBA00023136"/>
    </source>
</evidence>
<comment type="similarity">
    <text evidence="5">Belongs to the inositol monophosphatase superfamily.</text>
</comment>
<comment type="catalytic activity">
    <reaction evidence="1">
        <text>a myo-inositol phosphate + H2O = myo-inositol + phosphate</text>
        <dbReference type="Rhea" id="RHEA:24056"/>
        <dbReference type="ChEBI" id="CHEBI:15377"/>
        <dbReference type="ChEBI" id="CHEBI:17268"/>
        <dbReference type="ChEBI" id="CHEBI:43474"/>
        <dbReference type="ChEBI" id="CHEBI:84139"/>
        <dbReference type="EC" id="3.1.3.25"/>
    </reaction>
</comment>
<evidence type="ECO:0000256" key="1">
    <source>
        <dbReference type="ARBA" id="ARBA00001033"/>
    </source>
</evidence>
<dbReference type="PANTHER" id="PTHR43028:SF4">
    <property type="entry name" value="INOSITOL MONOPHOSPHATASE 3"/>
    <property type="match status" value="1"/>
</dbReference>
<evidence type="ECO:0000256" key="15">
    <source>
        <dbReference type="PIRSR" id="PIRSR600760-2"/>
    </source>
</evidence>
<sequence>MGVMPKLKAMSVLSDASHSSKMNLGATIRINKFGVGIIMATVVMVIMMYRYGHSSSLTRKSSMVSLKNLLSAAIDSAQRGGKIVYDIRETADLHVKSKGKTKEGANDPVTDGDIKSHLTMFYSLKKIFPEVEIISEELDSSNLESSSVPPAAQYNYEVNSVITDDIIVPVKDVKVWIDPLDATQEYTENLREYVTTMVCVALKGHAVIGVIHKPFINFTAWGWAGKGISPKLHVSGTQGGPKDDIPQIIVSRSHAGDVKDKVKAAFGDKTEVIPAGGAGYKSLAVIEGDVDAYIHVTMIKKWDICAGNAILNAVNGNMTTLDGLPIDYSSREEYTNEGGVLATLYNYKYYLPKLQNLRSKSLH</sequence>